<dbReference type="InterPro" id="IPR011050">
    <property type="entry name" value="Pectin_lyase_fold/virulence"/>
</dbReference>
<evidence type="ECO:0008006" key="3">
    <source>
        <dbReference type="Google" id="ProtNLM"/>
    </source>
</evidence>
<reference evidence="1" key="1">
    <citation type="submission" date="2023-07" db="EMBL/GenBank/DDBJ databases">
        <title>The genome sequence of Rhodocytophaga aerolata KACC 12507.</title>
        <authorList>
            <person name="Zhang X."/>
        </authorList>
    </citation>
    <scope>NUCLEOTIDE SEQUENCE</scope>
    <source>
        <strain evidence="1">KACC 12507</strain>
    </source>
</reference>
<sequence length="377" mass="41715">MPKHYLNENLVDSSLGLFYKNREVILALNMGRIFYVNGTDGDDTTGARGRFDKPYKTISAAIAAAPNTGDIIEVMTGTYNENVTGKVSGFTHLVLRGATINGNININNNTGSGVMYLLQGSRVNGSYSGTFGGMIISDGSGIWNGQLIMPNGSGRVKGLRTWSTTTTSLSDTLTTNCIIEDIDLVESSYEWNFRTGDNVEGHATNRNAILRNIRILRNTSELATARVFNPVNEISLDTIENIGLIECRNGKIHNDLWRPFRLFHCQNVTFKSKLQSFYAQALTFNAYNSRFICTDESIFKHNSNIVENVGLMKFYQCQFQAGAVAPSILENTNFGPKLELFCSQYNKANFNTGIANTTESLGFNSVVETINIRTAKY</sequence>
<dbReference type="Proteomes" id="UP001168528">
    <property type="component" value="Unassembled WGS sequence"/>
</dbReference>
<proteinExistence type="predicted"/>
<organism evidence="1 2">
    <name type="scientific">Rhodocytophaga aerolata</name>
    <dbReference type="NCBI Taxonomy" id="455078"/>
    <lineage>
        <taxon>Bacteria</taxon>
        <taxon>Pseudomonadati</taxon>
        <taxon>Bacteroidota</taxon>
        <taxon>Cytophagia</taxon>
        <taxon>Cytophagales</taxon>
        <taxon>Rhodocytophagaceae</taxon>
        <taxon>Rhodocytophaga</taxon>
    </lineage>
</organism>
<evidence type="ECO:0000313" key="1">
    <source>
        <dbReference type="EMBL" id="MDO1449570.1"/>
    </source>
</evidence>
<protein>
    <recommendedName>
        <fullName evidence="3">DUF1565 domain-containing protein</fullName>
    </recommendedName>
</protein>
<dbReference type="InterPro" id="IPR012334">
    <property type="entry name" value="Pectin_lyas_fold"/>
</dbReference>
<accession>A0ABT8RBT1</accession>
<evidence type="ECO:0000313" key="2">
    <source>
        <dbReference type="Proteomes" id="UP001168528"/>
    </source>
</evidence>
<dbReference type="Gene3D" id="2.160.20.10">
    <property type="entry name" value="Single-stranded right-handed beta-helix, Pectin lyase-like"/>
    <property type="match status" value="1"/>
</dbReference>
<dbReference type="EMBL" id="JAUKPO010000020">
    <property type="protein sequence ID" value="MDO1449570.1"/>
    <property type="molecule type" value="Genomic_DNA"/>
</dbReference>
<name>A0ABT8RBT1_9BACT</name>
<dbReference type="RefSeq" id="WP_302040374.1">
    <property type="nucleotide sequence ID" value="NZ_JAUKPO010000020.1"/>
</dbReference>
<comment type="caution">
    <text evidence="1">The sequence shown here is derived from an EMBL/GenBank/DDBJ whole genome shotgun (WGS) entry which is preliminary data.</text>
</comment>
<keyword evidence="2" id="KW-1185">Reference proteome</keyword>
<gene>
    <name evidence="1" type="ORF">Q0590_25055</name>
</gene>
<dbReference type="SUPFAM" id="SSF51126">
    <property type="entry name" value="Pectin lyase-like"/>
    <property type="match status" value="1"/>
</dbReference>